<keyword evidence="1" id="KW-0732">Signal</keyword>
<dbReference type="Proteomes" id="UP000753961">
    <property type="component" value="Unassembled WGS sequence"/>
</dbReference>
<accession>A0A953L7Y3</accession>
<evidence type="ECO:0000256" key="1">
    <source>
        <dbReference type="SAM" id="SignalP"/>
    </source>
</evidence>
<reference evidence="2" key="1">
    <citation type="submission" date="2021-06" db="EMBL/GenBank/DDBJ databases">
        <title>44 bacteria genomes isolated from Dapeng, Shenzhen.</title>
        <authorList>
            <person name="Zheng W."/>
            <person name="Yu S."/>
            <person name="Huang Y."/>
        </authorList>
    </citation>
    <scope>NUCLEOTIDE SEQUENCE</scope>
    <source>
        <strain evidence="2">DP5N28-2</strain>
    </source>
</reference>
<sequence>MRKIITFALLALFGTLSVQAQDVNPKKAYRQAKRNLSSFELDNSKVDELNEAVNLIMSAAKDEDMKSDAGMWNTMGDIYSAYLELDYKRSLMDEAYKPQFLQEANKAYMAYKEAYKVADKSRDKDDALAGMAGLIQSMSNSGITVLQAGDPMGAYNIFRNVLDIHELLKENEKDSPLNDEEAMNNQLFLAGYAALLAEQYELATPYYMELKENDYDDPSLYEGLFKIKAQDDPDAAAAILEEGRQKYPDDLTLLYAEINAALKNNEIQSLESKLKEAIAKDPENVSLYTTTGSVYDRLFQEMMDSDAEQAAAYFDSAKVYFEKALEVNPDNVDAIYSIGALYYNQAAQGTQELQAMADDLTSEGMKKYDAKKAEVDKIFDEALPYFKRAEKVNPSDRNTLIALKEIFARKNKMDISDEFAKRLEKVEAGGTIDSSYFENN</sequence>
<organism evidence="2 3">
    <name type="scientific">Membranihabitans marinus</name>
    <dbReference type="NCBI Taxonomy" id="1227546"/>
    <lineage>
        <taxon>Bacteria</taxon>
        <taxon>Pseudomonadati</taxon>
        <taxon>Bacteroidota</taxon>
        <taxon>Saprospiria</taxon>
        <taxon>Saprospirales</taxon>
        <taxon>Saprospiraceae</taxon>
        <taxon>Membranihabitans</taxon>
    </lineage>
</organism>
<dbReference type="EMBL" id="JAHVHU010000004">
    <property type="protein sequence ID" value="MBY5957105.1"/>
    <property type="molecule type" value="Genomic_DNA"/>
</dbReference>
<dbReference type="Gene3D" id="1.25.40.10">
    <property type="entry name" value="Tetratricopeptide repeat domain"/>
    <property type="match status" value="2"/>
</dbReference>
<evidence type="ECO:0000313" key="2">
    <source>
        <dbReference type="EMBL" id="MBY5957105.1"/>
    </source>
</evidence>
<feature type="chain" id="PRO_5036846165" description="Tetratricopeptide repeat-containing protein" evidence="1">
    <location>
        <begin position="21"/>
        <end position="440"/>
    </location>
</feature>
<protein>
    <recommendedName>
        <fullName evidence="4">Tetratricopeptide repeat-containing protein</fullName>
    </recommendedName>
</protein>
<name>A0A953L7Y3_9BACT</name>
<comment type="caution">
    <text evidence="2">The sequence shown here is derived from an EMBL/GenBank/DDBJ whole genome shotgun (WGS) entry which is preliminary data.</text>
</comment>
<dbReference type="SUPFAM" id="SSF48452">
    <property type="entry name" value="TPR-like"/>
    <property type="match status" value="2"/>
</dbReference>
<dbReference type="AlphaFoldDB" id="A0A953L7Y3"/>
<dbReference type="InterPro" id="IPR011990">
    <property type="entry name" value="TPR-like_helical_dom_sf"/>
</dbReference>
<dbReference type="RefSeq" id="WP_222578628.1">
    <property type="nucleotide sequence ID" value="NZ_JAHVHU010000004.1"/>
</dbReference>
<proteinExistence type="predicted"/>
<keyword evidence="3" id="KW-1185">Reference proteome</keyword>
<gene>
    <name evidence="2" type="ORF">KUV50_03085</name>
</gene>
<evidence type="ECO:0000313" key="3">
    <source>
        <dbReference type="Proteomes" id="UP000753961"/>
    </source>
</evidence>
<feature type="signal peptide" evidence="1">
    <location>
        <begin position="1"/>
        <end position="20"/>
    </location>
</feature>
<evidence type="ECO:0008006" key="4">
    <source>
        <dbReference type="Google" id="ProtNLM"/>
    </source>
</evidence>